<sequence>MKDDFSFNLFNGRRNCYFFKRTTILESSNSKKVTDEGIVIFFNDMQSLKKRDRIFVSAGGSSTFVSLQQSMKTWMSTCCSELQFPKAAAPSNSKLGGSLATFNWEHA</sequence>
<gene>
    <name evidence="1" type="ORF">M9Y10_035970</name>
</gene>
<evidence type="ECO:0000313" key="2">
    <source>
        <dbReference type="Proteomes" id="UP001470230"/>
    </source>
</evidence>
<protein>
    <submittedName>
        <fullName evidence="1">Uncharacterized protein</fullName>
    </submittedName>
</protein>
<proteinExistence type="predicted"/>
<keyword evidence="2" id="KW-1185">Reference proteome</keyword>
<accession>A0ABR2GWG3</accession>
<dbReference type="Proteomes" id="UP001470230">
    <property type="component" value="Unassembled WGS sequence"/>
</dbReference>
<reference evidence="1 2" key="1">
    <citation type="submission" date="2024-04" db="EMBL/GenBank/DDBJ databases">
        <title>Tritrichomonas musculus Genome.</title>
        <authorList>
            <person name="Alves-Ferreira E."/>
            <person name="Grigg M."/>
            <person name="Lorenzi H."/>
            <person name="Galac M."/>
        </authorList>
    </citation>
    <scope>NUCLEOTIDE SEQUENCE [LARGE SCALE GENOMIC DNA]</scope>
    <source>
        <strain evidence="1 2">EAF2021</strain>
    </source>
</reference>
<name>A0ABR2GWG3_9EUKA</name>
<evidence type="ECO:0000313" key="1">
    <source>
        <dbReference type="EMBL" id="KAK8838023.1"/>
    </source>
</evidence>
<comment type="caution">
    <text evidence="1">The sequence shown here is derived from an EMBL/GenBank/DDBJ whole genome shotgun (WGS) entry which is preliminary data.</text>
</comment>
<organism evidence="1 2">
    <name type="scientific">Tritrichomonas musculus</name>
    <dbReference type="NCBI Taxonomy" id="1915356"/>
    <lineage>
        <taxon>Eukaryota</taxon>
        <taxon>Metamonada</taxon>
        <taxon>Parabasalia</taxon>
        <taxon>Tritrichomonadida</taxon>
        <taxon>Tritrichomonadidae</taxon>
        <taxon>Tritrichomonas</taxon>
    </lineage>
</organism>
<dbReference type="EMBL" id="JAPFFF010000057">
    <property type="protein sequence ID" value="KAK8838023.1"/>
    <property type="molecule type" value="Genomic_DNA"/>
</dbReference>